<dbReference type="Gene3D" id="3.40.50.2000">
    <property type="entry name" value="Glycogen Phosphorylase B"/>
    <property type="match status" value="2"/>
</dbReference>
<dbReference type="RefSeq" id="WP_234254703.1">
    <property type="nucleotide sequence ID" value="NZ_JABFTV010000009.1"/>
</dbReference>
<keyword evidence="2" id="KW-1185">Reference proteome</keyword>
<evidence type="ECO:0000313" key="1">
    <source>
        <dbReference type="EMBL" id="MCE8025743.1"/>
    </source>
</evidence>
<dbReference type="CDD" id="cd03801">
    <property type="entry name" value="GT4_PimA-like"/>
    <property type="match status" value="1"/>
</dbReference>
<dbReference type="EMBL" id="JABFTV010000009">
    <property type="protein sequence ID" value="MCE8025743.1"/>
    <property type="molecule type" value="Genomic_DNA"/>
</dbReference>
<reference evidence="1 2" key="1">
    <citation type="journal article" date="2021" name="Front. Microbiol.">
        <title>Aerobic Denitrification and Heterotrophic Sulfur Oxidation in the Genus Halomonas Revealed by Six Novel Species Characterizations and Genome-Based Analysis.</title>
        <authorList>
            <person name="Wang L."/>
            <person name="Shao Z."/>
        </authorList>
    </citation>
    <scope>NUCLEOTIDE SEQUENCE [LARGE SCALE GENOMIC DNA]</scope>
    <source>
        <strain evidence="1 2">MCCC 1A11058</strain>
    </source>
</reference>
<dbReference type="Pfam" id="PF13692">
    <property type="entry name" value="Glyco_trans_1_4"/>
    <property type="match status" value="1"/>
</dbReference>
<evidence type="ECO:0000313" key="2">
    <source>
        <dbReference type="Proteomes" id="UP001320272"/>
    </source>
</evidence>
<sequence>MYIFILLSNLNRNGGGRETWLMNFIPKLAGKVGKDKVEILHLKEGGVEDTFCSELSNYSKMVGIERPAYFPKILWRSPLKFYISSWIIAKKLKKFNKEDVVVAVGSLWEPLAFRSRMRCRRIIWIRSILEKEINQSRVKHIKKILLWKELRVLKSAHHLISNGLDTQKAYVARGVDSVYIPNCIDVSKYTAASKEKLKTNPVVVSYIGRLSKEKGFLEFLRSIEIFNQKYKCSRQLIEFHVVGQGRLEGEMESVRSFDNFRYLGPISNNEIAGYLSGITANVCLTFSNQASKCGGGGVSNGMLEGMAAGRVMICWDNYTFKQSLDDRSAIFVAEGSCEQLAEAYYALATNLSEFHSLGGHARDRAKRYSLDKAVASFLNVAN</sequence>
<dbReference type="PANTHER" id="PTHR12526">
    <property type="entry name" value="GLYCOSYLTRANSFERASE"/>
    <property type="match status" value="1"/>
</dbReference>
<comment type="caution">
    <text evidence="1">The sequence shown here is derived from an EMBL/GenBank/DDBJ whole genome shotgun (WGS) entry which is preliminary data.</text>
</comment>
<name>A0ABS9AVS1_9GAMM</name>
<dbReference type="PANTHER" id="PTHR12526:SF630">
    <property type="entry name" value="GLYCOSYLTRANSFERASE"/>
    <property type="match status" value="1"/>
</dbReference>
<organism evidence="1 2">
    <name type="scientific">Billgrantia aerodenitrificans</name>
    <dbReference type="NCBI Taxonomy" id="2733483"/>
    <lineage>
        <taxon>Bacteria</taxon>
        <taxon>Pseudomonadati</taxon>
        <taxon>Pseudomonadota</taxon>
        <taxon>Gammaproteobacteria</taxon>
        <taxon>Oceanospirillales</taxon>
        <taxon>Halomonadaceae</taxon>
        <taxon>Billgrantia</taxon>
    </lineage>
</organism>
<protein>
    <submittedName>
        <fullName evidence="1">Glycosyltransferase family 4 protein</fullName>
    </submittedName>
</protein>
<gene>
    <name evidence="1" type="ORF">HOP59_16565</name>
</gene>
<dbReference type="SUPFAM" id="SSF53756">
    <property type="entry name" value="UDP-Glycosyltransferase/glycogen phosphorylase"/>
    <property type="match status" value="1"/>
</dbReference>
<dbReference type="Proteomes" id="UP001320272">
    <property type="component" value="Unassembled WGS sequence"/>
</dbReference>
<proteinExistence type="predicted"/>
<accession>A0ABS9AVS1</accession>